<sequence>MNKNSGYEHEKTKELIEKFFDGNTSLTEERQLYRYFNGRNVDTGLEQYRDIFVCFGNMAEDCHDTSKQTRTTVIRMLFRTVAAAAAVILTVIGIARLEKDDGKTKLASIYSGSYVIKNGKRIDNLKDIQPIIEQTLDDAEHIERMAGEQNVINTAEQEILDNIHDKYNRERIIQLLNN</sequence>
<accession>A0ABX2AN83</accession>
<proteinExistence type="predicted"/>
<keyword evidence="3" id="KW-1185">Reference proteome</keyword>
<comment type="caution">
    <text evidence="2">The sequence shown here is derived from an EMBL/GenBank/DDBJ whole genome shotgun (WGS) entry which is preliminary data.</text>
</comment>
<evidence type="ECO:0000313" key="2">
    <source>
        <dbReference type="EMBL" id="NPD92012.1"/>
    </source>
</evidence>
<keyword evidence="1" id="KW-1133">Transmembrane helix</keyword>
<dbReference type="EMBL" id="JABKKF010000005">
    <property type="protein sequence ID" value="NPD92012.1"/>
    <property type="molecule type" value="Genomic_DNA"/>
</dbReference>
<evidence type="ECO:0000256" key="1">
    <source>
        <dbReference type="SAM" id="Phobius"/>
    </source>
</evidence>
<gene>
    <name evidence="2" type="ORF">HPS56_06535</name>
</gene>
<dbReference type="Proteomes" id="UP000714420">
    <property type="component" value="Unassembled WGS sequence"/>
</dbReference>
<keyword evidence="1" id="KW-0472">Membrane</keyword>
<feature type="transmembrane region" description="Helical" evidence="1">
    <location>
        <begin position="76"/>
        <end position="95"/>
    </location>
</feature>
<evidence type="ECO:0000313" key="3">
    <source>
        <dbReference type="Proteomes" id="UP000714420"/>
    </source>
</evidence>
<organism evidence="2 3">
    <name type="scientific">Xylanibacter muris</name>
    <dbReference type="NCBI Taxonomy" id="2736290"/>
    <lineage>
        <taxon>Bacteria</taxon>
        <taxon>Pseudomonadati</taxon>
        <taxon>Bacteroidota</taxon>
        <taxon>Bacteroidia</taxon>
        <taxon>Bacteroidales</taxon>
        <taxon>Prevotellaceae</taxon>
        <taxon>Xylanibacter</taxon>
    </lineage>
</organism>
<protein>
    <submittedName>
        <fullName evidence="2">Uncharacterized protein</fullName>
    </submittedName>
</protein>
<reference evidence="2 3" key="1">
    <citation type="submission" date="2020-05" db="EMBL/GenBank/DDBJ databases">
        <title>Distinct polysaccharide utilization as determinants for interspecies competition between intestinal Prevotella spp.</title>
        <authorList>
            <person name="Galvez E.J.C."/>
            <person name="Iljazovic A."/>
            <person name="Strowig T."/>
        </authorList>
    </citation>
    <scope>NUCLEOTIDE SEQUENCE [LARGE SCALE GENOMIC DNA]</scope>
    <source>
        <strain evidence="2 3">PMUR</strain>
    </source>
</reference>
<dbReference type="RefSeq" id="WP_172275367.1">
    <property type="nucleotide sequence ID" value="NZ_CASGMU010000004.1"/>
</dbReference>
<keyword evidence="1" id="KW-0812">Transmembrane</keyword>
<name>A0ABX2AN83_9BACT</name>